<evidence type="ECO:0000313" key="8">
    <source>
        <dbReference type="EMBL" id="SUJ24301.1"/>
    </source>
</evidence>
<dbReference type="PROSITE" id="PS50293">
    <property type="entry name" value="TPR_REGION"/>
    <property type="match status" value="1"/>
</dbReference>
<dbReference type="SUPFAM" id="SSF103088">
    <property type="entry name" value="OmpA-like"/>
    <property type="match status" value="1"/>
</dbReference>
<keyword evidence="2 5" id="KW-0472">Membrane</keyword>
<keyword evidence="6" id="KW-0732">Signal</keyword>
<dbReference type="PROSITE" id="PS50005">
    <property type="entry name" value="TPR"/>
    <property type="match status" value="1"/>
</dbReference>
<dbReference type="RefSeq" id="WP_115170941.1">
    <property type="nucleotide sequence ID" value="NZ_UGYW01000002.1"/>
</dbReference>
<sequence>MRYSLVLIFICVFCYAFAQKPSGNAKAQQLYTSANRHLQKGEYPPAIELLKQAVKIDGNFASAYQTLGDLYRKADQYEEARQMYEKVLKTDPELTPLTYFGIGESSLFTGHYKEALNYLETYKTKVKLTDKSAVLVNKYIADCNFSLAYSSHDTFVMNKLSDAINSTDDEYFPKLTADNRTIIFTRKTANQENFYESHYDGKIWSQAQKLTGHINSDQFNEGAHCISPDGKYLFFTGCNWPNGMGSCDIYISKKENGIWGEPYNLGAPINSKGWESQPAISADGRTLYFVSNRPGGVGGYDIWKSTLNAKEEWSAPVNLGPQINTVFDESAPYIHADNSSLFFASNGWPGFGRKDIFVSKSDSLNKWSAPVNLGHPINNYYEQNALYVSMNGKMGFLSTQIDGQQQLDIYSFDIPVQNRPHPVAFIKGLVLDAKTLSPVKASITVTNTATNQVVFEDQSDITDGEFLATLPIGNHYAVHVREKGYLFESIPYALDDPRHTNEEFEARILLKPIEVDKNVVLNNIFFALNKYDLLPSSTSDLNTLVLFLQENPLIRIEIGGHTDNTGNDHLNKTLSDNRAKAVVSYLIARGISANRLLAKGYGSNQPLATNDTETGKALNRRTEFKIIK</sequence>
<dbReference type="EMBL" id="UGYW01000002">
    <property type="protein sequence ID" value="SUJ24301.1"/>
    <property type="molecule type" value="Genomic_DNA"/>
</dbReference>
<name>A0A380CNW5_SPHSI</name>
<dbReference type="InterPro" id="IPR011042">
    <property type="entry name" value="6-blade_b-propeller_TolB-like"/>
</dbReference>
<dbReference type="CDD" id="cd07185">
    <property type="entry name" value="OmpA_C-like"/>
    <property type="match status" value="1"/>
</dbReference>
<organism evidence="8 9">
    <name type="scientific">Sphingobacterium spiritivorum</name>
    <name type="common">Flavobacterium spiritivorum</name>
    <dbReference type="NCBI Taxonomy" id="258"/>
    <lineage>
        <taxon>Bacteria</taxon>
        <taxon>Pseudomonadati</taxon>
        <taxon>Bacteroidota</taxon>
        <taxon>Sphingobacteriia</taxon>
        <taxon>Sphingobacteriales</taxon>
        <taxon>Sphingobacteriaceae</taxon>
        <taxon>Sphingobacterium</taxon>
    </lineage>
</organism>
<dbReference type="Pfam" id="PF14559">
    <property type="entry name" value="TPR_19"/>
    <property type="match status" value="1"/>
</dbReference>
<reference evidence="8 9" key="1">
    <citation type="submission" date="2018-06" db="EMBL/GenBank/DDBJ databases">
        <authorList>
            <consortium name="Pathogen Informatics"/>
            <person name="Doyle S."/>
        </authorList>
    </citation>
    <scope>NUCLEOTIDE SEQUENCE [LARGE SCALE GENOMIC DNA]</scope>
    <source>
        <strain evidence="8 9">NCTC11388</strain>
    </source>
</reference>
<dbReference type="Pfam" id="PF07676">
    <property type="entry name" value="PD40"/>
    <property type="match status" value="3"/>
</dbReference>
<dbReference type="Proteomes" id="UP000254893">
    <property type="component" value="Unassembled WGS sequence"/>
</dbReference>
<keyword evidence="4" id="KW-0802">TPR repeat</keyword>
<feature type="signal peptide" evidence="6">
    <location>
        <begin position="1"/>
        <end position="18"/>
    </location>
</feature>
<dbReference type="InterPro" id="IPR011990">
    <property type="entry name" value="TPR-like_helical_dom_sf"/>
</dbReference>
<evidence type="ECO:0000313" key="9">
    <source>
        <dbReference type="Proteomes" id="UP000254893"/>
    </source>
</evidence>
<evidence type="ECO:0000256" key="6">
    <source>
        <dbReference type="SAM" id="SignalP"/>
    </source>
</evidence>
<dbReference type="InterPro" id="IPR006664">
    <property type="entry name" value="OMP_bac"/>
</dbReference>
<dbReference type="SUPFAM" id="SSF48452">
    <property type="entry name" value="TPR-like"/>
    <property type="match status" value="1"/>
</dbReference>
<dbReference type="GO" id="GO:0009279">
    <property type="term" value="C:cell outer membrane"/>
    <property type="evidence" value="ECO:0007669"/>
    <property type="project" value="UniProtKB-SubCell"/>
</dbReference>
<dbReference type="AlphaFoldDB" id="A0A380CNW5"/>
<feature type="repeat" description="TPR" evidence="4">
    <location>
        <begin position="61"/>
        <end position="94"/>
    </location>
</feature>
<dbReference type="PANTHER" id="PTHR30329:SF21">
    <property type="entry name" value="LIPOPROTEIN YIAD-RELATED"/>
    <property type="match status" value="1"/>
</dbReference>
<keyword evidence="3" id="KW-0998">Cell outer membrane</keyword>
<dbReference type="InterPro" id="IPR050330">
    <property type="entry name" value="Bact_OuterMem_StrucFunc"/>
</dbReference>
<dbReference type="Gene3D" id="3.30.1330.60">
    <property type="entry name" value="OmpA-like domain"/>
    <property type="match status" value="1"/>
</dbReference>
<protein>
    <submittedName>
        <fullName evidence="8">Root adhesin</fullName>
    </submittedName>
</protein>
<accession>A0A380CNW5</accession>
<dbReference type="PROSITE" id="PS51123">
    <property type="entry name" value="OMPA_2"/>
    <property type="match status" value="1"/>
</dbReference>
<dbReference type="InterPro" id="IPR011659">
    <property type="entry name" value="WD40"/>
</dbReference>
<dbReference type="PRINTS" id="PR01021">
    <property type="entry name" value="OMPADOMAIN"/>
</dbReference>
<dbReference type="PANTHER" id="PTHR30329">
    <property type="entry name" value="STATOR ELEMENT OF FLAGELLAR MOTOR COMPLEX"/>
    <property type="match status" value="1"/>
</dbReference>
<feature type="domain" description="OmpA-like" evidence="7">
    <location>
        <begin position="515"/>
        <end position="628"/>
    </location>
</feature>
<dbReference type="Pfam" id="PF00691">
    <property type="entry name" value="OmpA"/>
    <property type="match status" value="1"/>
</dbReference>
<evidence type="ECO:0000256" key="3">
    <source>
        <dbReference type="ARBA" id="ARBA00023237"/>
    </source>
</evidence>
<evidence type="ECO:0000256" key="2">
    <source>
        <dbReference type="ARBA" id="ARBA00023136"/>
    </source>
</evidence>
<dbReference type="InterPro" id="IPR036737">
    <property type="entry name" value="OmpA-like_sf"/>
</dbReference>
<dbReference type="InterPro" id="IPR019734">
    <property type="entry name" value="TPR_rpt"/>
</dbReference>
<proteinExistence type="predicted"/>
<evidence type="ECO:0000256" key="4">
    <source>
        <dbReference type="PROSITE-ProRule" id="PRU00339"/>
    </source>
</evidence>
<feature type="chain" id="PRO_5016879587" evidence="6">
    <location>
        <begin position="19"/>
        <end position="628"/>
    </location>
</feature>
<evidence type="ECO:0000256" key="5">
    <source>
        <dbReference type="PROSITE-ProRule" id="PRU00473"/>
    </source>
</evidence>
<dbReference type="InterPro" id="IPR006665">
    <property type="entry name" value="OmpA-like"/>
</dbReference>
<dbReference type="Gene3D" id="2.120.10.30">
    <property type="entry name" value="TolB, C-terminal domain"/>
    <property type="match status" value="1"/>
</dbReference>
<dbReference type="SMART" id="SM00028">
    <property type="entry name" value="TPR"/>
    <property type="match status" value="2"/>
</dbReference>
<evidence type="ECO:0000259" key="7">
    <source>
        <dbReference type="PROSITE" id="PS51123"/>
    </source>
</evidence>
<evidence type="ECO:0000256" key="1">
    <source>
        <dbReference type="ARBA" id="ARBA00004442"/>
    </source>
</evidence>
<comment type="subcellular location">
    <subcellularLocation>
        <location evidence="1">Cell outer membrane</location>
    </subcellularLocation>
</comment>
<dbReference type="SUPFAM" id="SSF82171">
    <property type="entry name" value="DPP6 N-terminal domain-like"/>
    <property type="match status" value="1"/>
</dbReference>
<gene>
    <name evidence="8" type="primary">oprF_4</name>
    <name evidence="8" type="ORF">NCTC11388_03475</name>
</gene>
<dbReference type="Gene3D" id="1.25.40.10">
    <property type="entry name" value="Tetratricopeptide repeat domain"/>
    <property type="match status" value="1"/>
</dbReference>